<reference evidence="2" key="1">
    <citation type="journal article" date="2019" name="Int. J. Syst. Evol. Microbiol.">
        <title>The Global Catalogue of Microorganisms (GCM) 10K type strain sequencing project: providing services to taxonomists for standard genome sequencing and annotation.</title>
        <authorList>
            <consortium name="The Broad Institute Genomics Platform"/>
            <consortium name="The Broad Institute Genome Sequencing Center for Infectious Disease"/>
            <person name="Wu L."/>
            <person name="Ma J."/>
        </authorList>
    </citation>
    <scope>NUCLEOTIDE SEQUENCE [LARGE SCALE GENOMIC DNA]</scope>
    <source>
        <strain evidence="2">CCM 8951</strain>
    </source>
</reference>
<sequence length="165" mass="18705">MNLTQLQHDLTESPETFHALFSREILLPELLGDDTEDLTYWLGKRIARQFPLATFADTTQFFQTVRWGDLTIGEHKKGTTTLFLDGKIVSARLALVDHGGFNLETGFLAETFQQQNGYLTEATYTVDQKQNQVVITLQSDLKDPLTNQAPQFIQFTAPVKDLPKE</sequence>
<dbReference type="InterPro" id="IPR019642">
    <property type="entry name" value="DUF2507"/>
</dbReference>
<organism evidence="1 2">
    <name type="scientific">Lapidilactobacillus mulanensis</name>
    <dbReference type="NCBI Taxonomy" id="2485999"/>
    <lineage>
        <taxon>Bacteria</taxon>
        <taxon>Bacillati</taxon>
        <taxon>Bacillota</taxon>
        <taxon>Bacilli</taxon>
        <taxon>Lactobacillales</taxon>
        <taxon>Lactobacillaceae</taxon>
        <taxon>Lapidilactobacillus</taxon>
    </lineage>
</organism>
<dbReference type="Gene3D" id="3.30.1380.20">
    <property type="entry name" value="Trafficking protein particle complex subunit 3"/>
    <property type="match status" value="1"/>
</dbReference>
<dbReference type="EMBL" id="JBHTOF010000024">
    <property type="protein sequence ID" value="MFD1465125.1"/>
    <property type="molecule type" value="Genomic_DNA"/>
</dbReference>
<dbReference type="InterPro" id="IPR024096">
    <property type="entry name" value="NO_sig/Golgi_transp_ligand-bd"/>
</dbReference>
<evidence type="ECO:0000313" key="2">
    <source>
        <dbReference type="Proteomes" id="UP001597244"/>
    </source>
</evidence>
<dbReference type="RefSeq" id="WP_125578588.1">
    <property type="nucleotide sequence ID" value="NZ_JBHTOF010000024.1"/>
</dbReference>
<proteinExistence type="predicted"/>
<comment type="caution">
    <text evidence="1">The sequence shown here is derived from an EMBL/GenBank/DDBJ whole genome shotgun (WGS) entry which is preliminary data.</text>
</comment>
<gene>
    <name evidence="1" type="ORF">ACFQ4L_03345</name>
</gene>
<dbReference type="Proteomes" id="UP001597244">
    <property type="component" value="Unassembled WGS sequence"/>
</dbReference>
<keyword evidence="2" id="KW-1185">Reference proteome</keyword>
<protein>
    <submittedName>
        <fullName evidence="1">YslB family protein</fullName>
    </submittedName>
</protein>
<dbReference type="Pfam" id="PF10702">
    <property type="entry name" value="DUF2507"/>
    <property type="match status" value="1"/>
</dbReference>
<name>A0ABW4DKC0_9LACO</name>
<accession>A0ABW4DKC0</accession>
<evidence type="ECO:0000313" key="1">
    <source>
        <dbReference type="EMBL" id="MFD1465125.1"/>
    </source>
</evidence>
<dbReference type="SUPFAM" id="SSF111126">
    <property type="entry name" value="Ligand-binding domain in the NO signalling and Golgi transport"/>
    <property type="match status" value="1"/>
</dbReference>